<evidence type="ECO:0000256" key="9">
    <source>
        <dbReference type="PROSITE-ProRule" id="PRU00176"/>
    </source>
</evidence>
<evidence type="ECO:0000256" key="1">
    <source>
        <dbReference type="ARBA" id="ARBA00000971"/>
    </source>
</evidence>
<comment type="function">
    <text evidence="2">PPIases accelerate the folding of proteins. It catalyzes the cis-trans isomerization of proline imidic peptide bonds in oligopeptides.</text>
</comment>
<dbReference type="GO" id="GO:0003723">
    <property type="term" value="F:RNA binding"/>
    <property type="evidence" value="ECO:0007669"/>
    <property type="project" value="UniProtKB-UniRule"/>
</dbReference>
<organism evidence="12 13">
    <name type="scientific">Alectoria fallacina</name>
    <dbReference type="NCBI Taxonomy" id="1903189"/>
    <lineage>
        <taxon>Eukaryota</taxon>
        <taxon>Fungi</taxon>
        <taxon>Dikarya</taxon>
        <taxon>Ascomycota</taxon>
        <taxon>Pezizomycotina</taxon>
        <taxon>Lecanoromycetes</taxon>
        <taxon>OSLEUM clade</taxon>
        <taxon>Lecanoromycetidae</taxon>
        <taxon>Lecanorales</taxon>
        <taxon>Lecanorineae</taxon>
        <taxon>Parmeliaceae</taxon>
        <taxon>Alectoria</taxon>
    </lineage>
</organism>
<keyword evidence="7 12" id="KW-0413">Isomerase</keyword>
<reference evidence="12" key="1">
    <citation type="submission" date="2021-03" db="EMBL/GenBank/DDBJ databases">
        <authorList>
            <person name="Tagirdzhanova G."/>
        </authorList>
    </citation>
    <scope>NUCLEOTIDE SEQUENCE</scope>
</reference>
<dbReference type="PANTHER" id="PTHR45843:SF1">
    <property type="entry name" value="PEPTIDYL-PROLYL CIS-TRANS ISOMERASE-LIKE 4"/>
    <property type="match status" value="1"/>
</dbReference>
<evidence type="ECO:0000259" key="11">
    <source>
        <dbReference type="PROSITE" id="PS50102"/>
    </source>
</evidence>
<dbReference type="SMART" id="SM00360">
    <property type="entry name" value="RRM"/>
    <property type="match status" value="1"/>
</dbReference>
<dbReference type="OrthoDB" id="2083at2759"/>
<dbReference type="GO" id="GO:0005634">
    <property type="term" value="C:nucleus"/>
    <property type="evidence" value="ECO:0007669"/>
    <property type="project" value="UniProtKB-SubCell"/>
</dbReference>
<evidence type="ECO:0000313" key="13">
    <source>
        <dbReference type="Proteomes" id="UP000664203"/>
    </source>
</evidence>
<keyword evidence="6" id="KW-0697">Rotamase</keyword>
<protein>
    <recommendedName>
        <fullName evidence="5">peptidylprolyl isomerase</fullName>
        <ecNumber evidence="5">5.2.1.8</ecNumber>
    </recommendedName>
</protein>
<comment type="subcellular location">
    <subcellularLocation>
        <location evidence="3">Nucleus</location>
    </subcellularLocation>
</comment>
<evidence type="ECO:0000256" key="5">
    <source>
        <dbReference type="ARBA" id="ARBA00013194"/>
    </source>
</evidence>
<keyword evidence="13" id="KW-1185">Reference proteome</keyword>
<feature type="domain" description="RRM" evidence="11">
    <location>
        <begin position="74"/>
        <end position="152"/>
    </location>
</feature>
<evidence type="ECO:0000256" key="3">
    <source>
        <dbReference type="ARBA" id="ARBA00004123"/>
    </source>
</evidence>
<evidence type="ECO:0000256" key="6">
    <source>
        <dbReference type="ARBA" id="ARBA00023110"/>
    </source>
</evidence>
<feature type="compositionally biased region" description="Basic and acidic residues" evidence="10">
    <location>
        <begin position="18"/>
        <end position="31"/>
    </location>
</feature>
<gene>
    <name evidence="12" type="primary">CYP6</name>
    <name evidence="12" type="ORF">ALECFALPRED_002165</name>
</gene>
<feature type="region of interest" description="Disordered" evidence="10">
    <location>
        <begin position="1"/>
        <end position="42"/>
    </location>
</feature>
<evidence type="ECO:0000256" key="2">
    <source>
        <dbReference type="ARBA" id="ARBA00002388"/>
    </source>
</evidence>
<keyword evidence="8" id="KW-0539">Nucleus</keyword>
<evidence type="ECO:0000256" key="10">
    <source>
        <dbReference type="SAM" id="MobiDB-lite"/>
    </source>
</evidence>
<sequence length="274" mass="30852">MSERDERPHVQETGSGDVKNDEKVEETKIFGEVDEEAEEEARERLRREREARAQALTLEIVGDLPYAEVKPPENVLFVCKLNPVTEDEDLDTIFSRFGPIVSCEVIRDKRTKDSLQYAFIEFENQKDCEQAYFKMQGVLIDDHRIHVDFSQSVSRLSDKWRTATNTKRAQHGGGFGGIAGLEKKRQFRAIDPKADEGRNRSNGYGMTPYAMNETVNPINKAGRANTQEVRVPGATVGIESVSLKEMFGEEETEAGTIDEMIMRSAAGGGSIKEW</sequence>
<dbReference type="EC" id="5.2.1.8" evidence="5"/>
<evidence type="ECO:0000256" key="7">
    <source>
        <dbReference type="ARBA" id="ARBA00023235"/>
    </source>
</evidence>
<keyword evidence="9" id="KW-0694">RNA-binding</keyword>
<dbReference type="SUPFAM" id="SSF54928">
    <property type="entry name" value="RNA-binding domain, RBD"/>
    <property type="match status" value="1"/>
</dbReference>
<evidence type="ECO:0000256" key="8">
    <source>
        <dbReference type="ARBA" id="ARBA00023242"/>
    </source>
</evidence>
<dbReference type="InterPro" id="IPR035979">
    <property type="entry name" value="RBD_domain_sf"/>
</dbReference>
<dbReference type="InterPro" id="IPR000504">
    <property type="entry name" value="RRM_dom"/>
</dbReference>
<dbReference type="PROSITE" id="PS50102">
    <property type="entry name" value="RRM"/>
    <property type="match status" value="1"/>
</dbReference>
<dbReference type="InterPro" id="IPR035542">
    <property type="entry name" value="CRIP"/>
</dbReference>
<proteinExistence type="inferred from homology"/>
<dbReference type="GO" id="GO:0003755">
    <property type="term" value="F:peptidyl-prolyl cis-trans isomerase activity"/>
    <property type="evidence" value="ECO:0007669"/>
    <property type="project" value="UniProtKB-KW"/>
</dbReference>
<dbReference type="EMBL" id="CAJPDR010000016">
    <property type="protein sequence ID" value="CAF9906225.1"/>
    <property type="molecule type" value="Genomic_DNA"/>
</dbReference>
<feature type="compositionally biased region" description="Basic and acidic residues" evidence="10">
    <location>
        <begin position="1"/>
        <end position="10"/>
    </location>
</feature>
<evidence type="ECO:0000256" key="4">
    <source>
        <dbReference type="ARBA" id="ARBA00010739"/>
    </source>
</evidence>
<dbReference type="InterPro" id="IPR012677">
    <property type="entry name" value="Nucleotide-bd_a/b_plait_sf"/>
</dbReference>
<dbReference type="Gene3D" id="3.30.70.330">
    <property type="match status" value="1"/>
</dbReference>
<dbReference type="PANTHER" id="PTHR45843">
    <property type="entry name" value="PEPTIDYL-PROLYL CIS-TRANS ISOMERASE-LIKE 4"/>
    <property type="match status" value="1"/>
</dbReference>
<comment type="caution">
    <text evidence="12">The sequence shown here is derived from an EMBL/GenBank/DDBJ whole genome shotgun (WGS) entry which is preliminary data.</text>
</comment>
<dbReference type="FunFam" id="3.30.70.330:FF:000287">
    <property type="entry name" value="Peptidyl-prolyl cis-trans isomerase"/>
    <property type="match status" value="1"/>
</dbReference>
<dbReference type="CDD" id="cd12235">
    <property type="entry name" value="RRM_PPIL4"/>
    <property type="match status" value="1"/>
</dbReference>
<name>A0A8H3EIH7_9LECA</name>
<dbReference type="Proteomes" id="UP000664203">
    <property type="component" value="Unassembled WGS sequence"/>
</dbReference>
<comment type="catalytic activity">
    <reaction evidence="1">
        <text>[protein]-peptidylproline (omega=180) = [protein]-peptidylproline (omega=0)</text>
        <dbReference type="Rhea" id="RHEA:16237"/>
        <dbReference type="Rhea" id="RHEA-COMP:10747"/>
        <dbReference type="Rhea" id="RHEA-COMP:10748"/>
        <dbReference type="ChEBI" id="CHEBI:83833"/>
        <dbReference type="ChEBI" id="CHEBI:83834"/>
        <dbReference type="EC" id="5.2.1.8"/>
    </reaction>
</comment>
<comment type="similarity">
    <text evidence="4">Belongs to the cyclophilin-type PPIase family. PPIL4 subfamily.</text>
</comment>
<dbReference type="Pfam" id="PF00076">
    <property type="entry name" value="RRM_1"/>
    <property type="match status" value="1"/>
</dbReference>
<evidence type="ECO:0000313" key="12">
    <source>
        <dbReference type="EMBL" id="CAF9906225.1"/>
    </source>
</evidence>
<dbReference type="AlphaFoldDB" id="A0A8H3EIH7"/>
<accession>A0A8H3EIH7</accession>